<dbReference type="SUPFAM" id="SSF51338">
    <property type="entry name" value="Composite domain of metallo-dependent hydrolases"/>
    <property type="match status" value="1"/>
</dbReference>
<keyword evidence="4" id="KW-0862">Zinc</keyword>
<evidence type="ECO:0000259" key="6">
    <source>
        <dbReference type="Pfam" id="PF01979"/>
    </source>
</evidence>
<evidence type="ECO:0000313" key="8">
    <source>
        <dbReference type="Proteomes" id="UP000053240"/>
    </source>
</evidence>
<gene>
    <name evidence="7" type="ORF">RR48_07341</name>
</gene>
<keyword evidence="3" id="KW-0378">Hydrolase</keyword>
<evidence type="ECO:0000256" key="2">
    <source>
        <dbReference type="ARBA" id="ARBA00022723"/>
    </source>
</evidence>
<dbReference type="STRING" id="76193.A0A194RKJ7"/>
<dbReference type="PANTHER" id="PTHR11271:SF6">
    <property type="entry name" value="GUANINE DEAMINASE"/>
    <property type="match status" value="1"/>
</dbReference>
<dbReference type="InterPro" id="IPR032466">
    <property type="entry name" value="Metal_Hydrolase"/>
</dbReference>
<dbReference type="Gene3D" id="2.30.40.10">
    <property type="entry name" value="Urease, subunit C, domain 1"/>
    <property type="match status" value="1"/>
</dbReference>
<dbReference type="GO" id="GO:0005829">
    <property type="term" value="C:cytosol"/>
    <property type="evidence" value="ECO:0007669"/>
    <property type="project" value="TreeGrafter"/>
</dbReference>
<comment type="cofactor">
    <cofactor evidence="1">
        <name>Zn(2+)</name>
        <dbReference type="ChEBI" id="CHEBI:29105"/>
    </cofactor>
</comment>
<dbReference type="InterPro" id="IPR051607">
    <property type="entry name" value="Metallo-dep_hydrolases"/>
</dbReference>
<dbReference type="Gene3D" id="3.20.20.140">
    <property type="entry name" value="Metal-dependent hydrolases"/>
    <property type="match status" value="1"/>
</dbReference>
<evidence type="ECO:0000256" key="4">
    <source>
        <dbReference type="ARBA" id="ARBA00022833"/>
    </source>
</evidence>
<feature type="domain" description="Amidohydrolase-related" evidence="6">
    <location>
        <begin position="184"/>
        <end position="438"/>
    </location>
</feature>
<reference evidence="7 8" key="1">
    <citation type="journal article" date="2015" name="Nat. Commun.">
        <title>Outbred genome sequencing and CRISPR/Cas9 gene editing in butterflies.</title>
        <authorList>
            <person name="Li X."/>
            <person name="Fan D."/>
            <person name="Zhang W."/>
            <person name="Liu G."/>
            <person name="Zhang L."/>
            <person name="Zhao L."/>
            <person name="Fang X."/>
            <person name="Chen L."/>
            <person name="Dong Y."/>
            <person name="Chen Y."/>
            <person name="Ding Y."/>
            <person name="Zhao R."/>
            <person name="Feng M."/>
            <person name="Zhu Y."/>
            <person name="Feng Y."/>
            <person name="Jiang X."/>
            <person name="Zhu D."/>
            <person name="Xiang H."/>
            <person name="Feng X."/>
            <person name="Li S."/>
            <person name="Wang J."/>
            <person name="Zhang G."/>
            <person name="Kronforst M.R."/>
            <person name="Wang W."/>
        </authorList>
    </citation>
    <scope>NUCLEOTIDE SEQUENCE [LARGE SCALE GENOMIC DNA]</scope>
    <source>
        <strain evidence="7">Ya'a_city_454_Pm</strain>
        <tissue evidence="7">Whole body</tissue>
    </source>
</reference>
<dbReference type="EMBL" id="KQ460075">
    <property type="protein sequence ID" value="KPJ17944.1"/>
    <property type="molecule type" value="Genomic_DNA"/>
</dbReference>
<proteinExistence type="predicted"/>
<evidence type="ECO:0000313" key="7">
    <source>
        <dbReference type="EMBL" id="KPJ17944.1"/>
    </source>
</evidence>
<keyword evidence="2" id="KW-0479">Metal-binding</keyword>
<dbReference type="Pfam" id="PF01979">
    <property type="entry name" value="Amidohydro_1"/>
    <property type="match status" value="1"/>
</dbReference>
<accession>A0A194RKJ7</accession>
<organism evidence="7 8">
    <name type="scientific">Papilio machaon</name>
    <name type="common">Old World swallowtail butterfly</name>
    <dbReference type="NCBI Taxonomy" id="76193"/>
    <lineage>
        <taxon>Eukaryota</taxon>
        <taxon>Metazoa</taxon>
        <taxon>Ecdysozoa</taxon>
        <taxon>Arthropoda</taxon>
        <taxon>Hexapoda</taxon>
        <taxon>Insecta</taxon>
        <taxon>Pterygota</taxon>
        <taxon>Neoptera</taxon>
        <taxon>Endopterygota</taxon>
        <taxon>Lepidoptera</taxon>
        <taxon>Glossata</taxon>
        <taxon>Ditrysia</taxon>
        <taxon>Papilionoidea</taxon>
        <taxon>Papilionidae</taxon>
        <taxon>Papilioninae</taxon>
        <taxon>Papilio</taxon>
    </lineage>
</organism>
<feature type="region of interest" description="Disordered" evidence="5">
    <location>
        <begin position="530"/>
        <end position="556"/>
    </location>
</feature>
<feature type="compositionally biased region" description="Low complexity" evidence="5">
    <location>
        <begin position="581"/>
        <end position="592"/>
    </location>
</feature>
<keyword evidence="8" id="KW-1185">Reference proteome</keyword>
<protein>
    <submittedName>
        <fullName evidence="7">Guanine deaminase</fullName>
    </submittedName>
</protein>
<dbReference type="AlphaFoldDB" id="A0A194RKJ7"/>
<evidence type="ECO:0000256" key="5">
    <source>
        <dbReference type="SAM" id="MobiDB-lite"/>
    </source>
</evidence>
<feature type="region of interest" description="Disordered" evidence="5">
    <location>
        <begin position="572"/>
        <end position="592"/>
    </location>
</feature>
<dbReference type="FunCoup" id="A0A194RKJ7">
    <property type="interactions" value="398"/>
</dbReference>
<dbReference type="InterPro" id="IPR011059">
    <property type="entry name" value="Metal-dep_hydrolase_composite"/>
</dbReference>
<dbReference type="InterPro" id="IPR006680">
    <property type="entry name" value="Amidohydro-rel"/>
</dbReference>
<sequence length="592" mass="65248">MELRSIAERELTRLEKDARLMRAIYPRWMLLKGNSLYLSGRQNAAMTMYNHALEESLRINSHLEEELVRAATSNSRFWIQSARTGSFMHWREGSEHARSSWHHIMYRITTSRPGIISVVQQKVVFVGTIASTSALDRLTILKGFIAVENGKITKIGSTEELNTNNTSKELLDFTKIILDENQLLIPGFVDCHTHAPQFPNIGLGLDRPLLEWLDKYTFPLESKYVDVNFAKSIYGQVVQRLINNGTTTACYFGSLHLDGTLALVDSAIKHGQRALVGKVSMNIENDAGYYNDTAKELRDVECFVQKVLEYKNDLVSPVVTPRFAVSCNTALMTGLSDIANRHGCRIQSHISENLKEIEHVLNINPDCKSYTEVYDRSHILNDKCIMAHAVYLCEEEMSLLQSRGVSVAHCPASNTRLRSGLCPVRRLIDAGLTVGLGTVRGVSVHVGQAVTLRGWIVSGTSVSECASERQAAPPAHSRARLDLRLDPRRSHPEHPAHPIHRAVLSSRASPAQAVGGAVGGARGGARGVARVGAGRGSSGVPARERPASSDAAGCRNHSERVRIRARCLSCTYAPPQRHPPRSLLPASPSRIA</sequence>
<dbReference type="PANTHER" id="PTHR11271">
    <property type="entry name" value="GUANINE DEAMINASE"/>
    <property type="match status" value="1"/>
</dbReference>
<dbReference type="SUPFAM" id="SSF51556">
    <property type="entry name" value="Metallo-dependent hydrolases"/>
    <property type="match status" value="1"/>
</dbReference>
<evidence type="ECO:0000256" key="3">
    <source>
        <dbReference type="ARBA" id="ARBA00022801"/>
    </source>
</evidence>
<evidence type="ECO:0000256" key="1">
    <source>
        <dbReference type="ARBA" id="ARBA00001947"/>
    </source>
</evidence>
<dbReference type="GO" id="GO:0008270">
    <property type="term" value="F:zinc ion binding"/>
    <property type="evidence" value="ECO:0007669"/>
    <property type="project" value="TreeGrafter"/>
</dbReference>
<dbReference type="Proteomes" id="UP000053240">
    <property type="component" value="Unassembled WGS sequence"/>
</dbReference>
<name>A0A194RKJ7_PAPMA</name>
<dbReference type="InParanoid" id="A0A194RKJ7"/>
<dbReference type="GO" id="GO:0008892">
    <property type="term" value="F:guanine deaminase activity"/>
    <property type="evidence" value="ECO:0007669"/>
    <property type="project" value="TreeGrafter"/>
</dbReference>
<dbReference type="GO" id="GO:0046098">
    <property type="term" value="P:guanine metabolic process"/>
    <property type="evidence" value="ECO:0007669"/>
    <property type="project" value="TreeGrafter"/>
</dbReference>